<protein>
    <submittedName>
        <fullName evidence="6">AT-rich interaction domain 6</fullName>
    </submittedName>
</protein>
<dbReference type="PROSITE" id="PS51011">
    <property type="entry name" value="ARID"/>
    <property type="match status" value="1"/>
</dbReference>
<dbReference type="PANTHER" id="PTHR13964">
    <property type="entry name" value="RBP-RELATED"/>
    <property type="match status" value="1"/>
</dbReference>
<dbReference type="Pfam" id="PF01388">
    <property type="entry name" value="ARID"/>
    <property type="match status" value="1"/>
</dbReference>
<feature type="region of interest" description="Disordered" evidence="4">
    <location>
        <begin position="170"/>
        <end position="218"/>
    </location>
</feature>
<feature type="region of interest" description="Disordered" evidence="4">
    <location>
        <begin position="427"/>
        <end position="510"/>
    </location>
</feature>
<dbReference type="InterPro" id="IPR051232">
    <property type="entry name" value="ARID/SWI1_ChromRemod"/>
</dbReference>
<dbReference type="SUPFAM" id="SSF46774">
    <property type="entry name" value="ARID-like"/>
    <property type="match status" value="1"/>
</dbReference>
<dbReference type="InterPro" id="IPR001606">
    <property type="entry name" value="ARID_dom"/>
</dbReference>
<keyword evidence="2" id="KW-0804">Transcription</keyword>
<feature type="compositionally biased region" description="Pro residues" evidence="4">
    <location>
        <begin position="170"/>
        <end position="213"/>
    </location>
</feature>
<keyword evidence="1" id="KW-0805">Transcription regulation</keyword>
<dbReference type="PANTHER" id="PTHR13964:SF25">
    <property type="entry name" value="AT-RICH INTERACTIVE DOMAIN-CONTAINING PROTEIN 5A"/>
    <property type="match status" value="1"/>
</dbReference>
<feature type="compositionally biased region" description="Low complexity" evidence="4">
    <location>
        <begin position="438"/>
        <end position="454"/>
    </location>
</feature>
<keyword evidence="7" id="KW-1185">Reference proteome</keyword>
<reference evidence="6" key="2">
    <citation type="submission" date="2025-09" db="UniProtKB">
        <authorList>
            <consortium name="Ensembl"/>
        </authorList>
    </citation>
    <scope>IDENTIFICATION</scope>
</reference>
<evidence type="ECO:0000259" key="5">
    <source>
        <dbReference type="PROSITE" id="PS51011"/>
    </source>
</evidence>
<feature type="compositionally biased region" description="Low complexity" evidence="4">
    <location>
        <begin position="262"/>
        <end position="272"/>
    </location>
</feature>
<dbReference type="Gene3D" id="1.10.150.60">
    <property type="entry name" value="ARID DNA-binding domain"/>
    <property type="match status" value="1"/>
</dbReference>
<dbReference type="GO" id="GO:0000976">
    <property type="term" value="F:transcription cis-regulatory region binding"/>
    <property type="evidence" value="ECO:0007669"/>
    <property type="project" value="TreeGrafter"/>
</dbReference>
<name>A0A8C5FK91_GADMO</name>
<organism evidence="6 7">
    <name type="scientific">Gadus morhua</name>
    <name type="common">Atlantic cod</name>
    <dbReference type="NCBI Taxonomy" id="8049"/>
    <lineage>
        <taxon>Eukaryota</taxon>
        <taxon>Metazoa</taxon>
        <taxon>Chordata</taxon>
        <taxon>Craniata</taxon>
        <taxon>Vertebrata</taxon>
        <taxon>Euteleostomi</taxon>
        <taxon>Actinopterygii</taxon>
        <taxon>Neopterygii</taxon>
        <taxon>Teleostei</taxon>
        <taxon>Neoteleostei</taxon>
        <taxon>Acanthomorphata</taxon>
        <taxon>Zeiogadaria</taxon>
        <taxon>Gadariae</taxon>
        <taxon>Gadiformes</taxon>
        <taxon>Gadoidei</taxon>
        <taxon>Gadidae</taxon>
        <taxon>Gadus</taxon>
    </lineage>
</organism>
<dbReference type="Proteomes" id="UP000694546">
    <property type="component" value="Chromosome 4"/>
</dbReference>
<evidence type="ECO:0000256" key="3">
    <source>
        <dbReference type="ARBA" id="ARBA00023242"/>
    </source>
</evidence>
<evidence type="ECO:0000256" key="4">
    <source>
        <dbReference type="SAM" id="MobiDB-lite"/>
    </source>
</evidence>
<evidence type="ECO:0000256" key="2">
    <source>
        <dbReference type="ARBA" id="ARBA00023163"/>
    </source>
</evidence>
<feature type="region of interest" description="Disordered" evidence="4">
    <location>
        <begin position="528"/>
        <end position="617"/>
    </location>
</feature>
<dbReference type="SMART" id="SM00501">
    <property type="entry name" value="BRIGHT"/>
    <property type="match status" value="1"/>
</dbReference>
<keyword evidence="3" id="KW-0539">Nucleus</keyword>
<dbReference type="Ensembl" id="ENSGMOT00000045216.1">
    <property type="protein sequence ID" value="ENSGMOP00000042704.1"/>
    <property type="gene ID" value="ENSGMOG00000026215.1"/>
</dbReference>
<dbReference type="GO" id="GO:0006357">
    <property type="term" value="P:regulation of transcription by RNA polymerase II"/>
    <property type="evidence" value="ECO:0007669"/>
    <property type="project" value="TreeGrafter"/>
</dbReference>
<dbReference type="InterPro" id="IPR036431">
    <property type="entry name" value="ARID_dom_sf"/>
</dbReference>
<reference evidence="6" key="1">
    <citation type="submission" date="2025-08" db="UniProtKB">
        <authorList>
            <consortium name="Ensembl"/>
        </authorList>
    </citation>
    <scope>IDENTIFICATION</scope>
</reference>
<dbReference type="SMART" id="SM01014">
    <property type="entry name" value="ARID"/>
    <property type="match status" value="1"/>
</dbReference>
<sequence>VLEQDIKKNIKTFLYEMSEEAFLQDLYLNMKKRDTPIERVPHLGFKQIDLYLMYKTVKDLGGYHQVTTHQLWKQVYNTLGGNPRSTSAATCTRRHYEKLLLPYECYLKGVQLRAVLPTQKRPPCDGLLEEGGVQRPLKRRVISLPVHYPHYYHNSYPVLSTYVPMPPSLKGPPPGPPPLAPRAPTPPPPPPPPASPPPPAVPQPQAFYPPAPRQRPMEAAQKSLEHLRYLAQQYDPSTGLLEPLKEPLNLSGWAPRAEARESPASSFAPPSANKNPKFLNKPSPLYPASRERDQGSPPCVKQDPGDGQYLGSPPPYPDGAREDVVLNLKTIPGTCASGSPPASPAHPRRTPPGVRSPIGSPKADGGPSLAWDEGAESEQSLRRDVLEFGARLPFLKREHAESGKREIKIPLSVLHGWIKLISSSSAPASKLFPGEGDTATTTTTSPSPSPTNAALCMDSEVSPFDLRTLRNPPLGDSKLGSPRQKPQPNYGPPVLTGHSDPYPPGPGYHQQLALSSAFLKGVYGTGPSGWDPPLDFHRTPEAFSRDPHGQGHPFPLRLGGSWSPPAAREDFQGSSQRAAQASVDITRSPREEAVAWKGMTTNKPSSSSSPPFPQLTTEEIMKLKRIISCSP</sequence>
<evidence type="ECO:0000313" key="7">
    <source>
        <dbReference type="Proteomes" id="UP000694546"/>
    </source>
</evidence>
<dbReference type="CDD" id="cd16869">
    <property type="entry name" value="ARID_ARID5"/>
    <property type="match status" value="1"/>
</dbReference>
<dbReference type="GO" id="GO:0005634">
    <property type="term" value="C:nucleus"/>
    <property type="evidence" value="ECO:0007669"/>
    <property type="project" value="TreeGrafter"/>
</dbReference>
<feature type="compositionally biased region" description="Basic and acidic residues" evidence="4">
    <location>
        <begin position="534"/>
        <end position="549"/>
    </location>
</feature>
<feature type="compositionally biased region" description="Polar residues" evidence="4">
    <location>
        <begin position="572"/>
        <end position="585"/>
    </location>
</feature>
<dbReference type="GeneTree" id="ENSGT00940000163584"/>
<feature type="region of interest" description="Disordered" evidence="4">
    <location>
        <begin position="252"/>
        <end position="380"/>
    </location>
</feature>
<evidence type="ECO:0000313" key="6">
    <source>
        <dbReference type="Ensembl" id="ENSGMOP00000042704.1"/>
    </source>
</evidence>
<dbReference type="AlphaFoldDB" id="A0A8C5FK91"/>
<feature type="domain" description="ARID" evidence="5">
    <location>
        <begin position="16"/>
        <end position="108"/>
    </location>
</feature>
<accession>A0A8C5FK91</accession>
<proteinExistence type="predicted"/>
<evidence type="ECO:0000256" key="1">
    <source>
        <dbReference type="ARBA" id="ARBA00023015"/>
    </source>
</evidence>